<evidence type="ECO:0008006" key="5">
    <source>
        <dbReference type="Google" id="ProtNLM"/>
    </source>
</evidence>
<feature type="region of interest" description="Disordered" evidence="3">
    <location>
        <begin position="1"/>
        <end position="45"/>
    </location>
</feature>
<dbReference type="SUPFAM" id="SSF51064">
    <property type="entry name" value="Head domain of nucleotide exchange factor GrpE"/>
    <property type="match status" value="1"/>
</dbReference>
<proteinExistence type="inferred from homology"/>
<comment type="similarity">
    <text evidence="1">Belongs to the GrpE family.</text>
</comment>
<dbReference type="GO" id="GO:0051082">
    <property type="term" value="F:unfolded protein binding"/>
    <property type="evidence" value="ECO:0007669"/>
    <property type="project" value="TreeGrafter"/>
</dbReference>
<dbReference type="InterPro" id="IPR009012">
    <property type="entry name" value="GrpE_head"/>
</dbReference>
<dbReference type="PROSITE" id="PS01071">
    <property type="entry name" value="GRPE"/>
    <property type="match status" value="1"/>
</dbReference>
<evidence type="ECO:0000313" key="4">
    <source>
        <dbReference type="EMBL" id="SVA08118.1"/>
    </source>
</evidence>
<evidence type="ECO:0000256" key="3">
    <source>
        <dbReference type="SAM" id="MobiDB-lite"/>
    </source>
</evidence>
<dbReference type="GO" id="GO:0051087">
    <property type="term" value="F:protein-folding chaperone binding"/>
    <property type="evidence" value="ECO:0007669"/>
    <property type="project" value="InterPro"/>
</dbReference>
<dbReference type="PANTHER" id="PTHR21237">
    <property type="entry name" value="GRPE PROTEIN"/>
    <property type="match status" value="1"/>
</dbReference>
<dbReference type="Gene3D" id="3.90.20.20">
    <property type="match status" value="1"/>
</dbReference>
<evidence type="ECO:0000256" key="2">
    <source>
        <dbReference type="ARBA" id="ARBA00023186"/>
    </source>
</evidence>
<protein>
    <recommendedName>
        <fullName evidence="5">Nucleotide exchange factor GrpE</fullName>
    </recommendedName>
</protein>
<dbReference type="GO" id="GO:0000774">
    <property type="term" value="F:adenyl-nucleotide exchange factor activity"/>
    <property type="evidence" value="ECO:0007669"/>
    <property type="project" value="InterPro"/>
</dbReference>
<dbReference type="GO" id="GO:0006457">
    <property type="term" value="P:protein folding"/>
    <property type="evidence" value="ECO:0007669"/>
    <property type="project" value="InterPro"/>
</dbReference>
<accession>A0A381SXQ6</accession>
<dbReference type="SUPFAM" id="SSF58014">
    <property type="entry name" value="Coiled-coil domain of nucleotide exchange factor GrpE"/>
    <property type="match status" value="1"/>
</dbReference>
<dbReference type="PANTHER" id="PTHR21237:SF23">
    <property type="entry name" value="GRPE PROTEIN HOMOLOG, MITOCHONDRIAL"/>
    <property type="match status" value="1"/>
</dbReference>
<dbReference type="PRINTS" id="PR00773">
    <property type="entry name" value="GRPEPROTEIN"/>
</dbReference>
<dbReference type="GO" id="GO:0042803">
    <property type="term" value="F:protein homodimerization activity"/>
    <property type="evidence" value="ECO:0007669"/>
    <property type="project" value="InterPro"/>
</dbReference>
<dbReference type="HAMAP" id="MF_01151">
    <property type="entry name" value="GrpE"/>
    <property type="match status" value="1"/>
</dbReference>
<dbReference type="CDD" id="cd00446">
    <property type="entry name" value="GrpE"/>
    <property type="match status" value="1"/>
</dbReference>
<evidence type="ECO:0000256" key="1">
    <source>
        <dbReference type="ARBA" id="ARBA00009054"/>
    </source>
</evidence>
<organism evidence="4">
    <name type="scientific">marine metagenome</name>
    <dbReference type="NCBI Taxonomy" id="408172"/>
    <lineage>
        <taxon>unclassified sequences</taxon>
        <taxon>metagenomes</taxon>
        <taxon>ecological metagenomes</taxon>
    </lineage>
</organism>
<dbReference type="EMBL" id="UINC01003647">
    <property type="protein sequence ID" value="SVA08118.1"/>
    <property type="molecule type" value="Genomic_DNA"/>
</dbReference>
<keyword evidence="2" id="KW-0143">Chaperone</keyword>
<gene>
    <name evidence="4" type="ORF">METZ01_LOCUS60972</name>
</gene>
<dbReference type="Pfam" id="PF01025">
    <property type="entry name" value="GrpE"/>
    <property type="match status" value="1"/>
</dbReference>
<sequence length="192" mass="22236">MKNRSDKDDTDQSVDHQDVGKQETPEDQSELSLDEQLAKSQEQASKNWDKVLRLQAEIENLRKRTLRDVENASRGSIERVIMEMLPILDSFELGLDLKTKTMDEYKTFKEGQEASMMLMNSLFNKLSIETIDPSEMRYDPELHEVISTQEDDSVEPGYIIKVIQKGYRLKERLLRPARVIVCAEKNKKDSPT</sequence>
<feature type="compositionally biased region" description="Basic and acidic residues" evidence="3">
    <location>
        <begin position="13"/>
        <end position="24"/>
    </location>
</feature>
<dbReference type="AlphaFoldDB" id="A0A381SXQ6"/>
<reference evidence="4" key="1">
    <citation type="submission" date="2018-05" db="EMBL/GenBank/DDBJ databases">
        <authorList>
            <person name="Lanie J.A."/>
            <person name="Ng W.-L."/>
            <person name="Kazmierczak K.M."/>
            <person name="Andrzejewski T.M."/>
            <person name="Davidsen T.M."/>
            <person name="Wayne K.J."/>
            <person name="Tettelin H."/>
            <person name="Glass J.I."/>
            <person name="Rusch D."/>
            <person name="Podicherti R."/>
            <person name="Tsui H.-C.T."/>
            <person name="Winkler M.E."/>
        </authorList>
    </citation>
    <scope>NUCLEOTIDE SEQUENCE</scope>
</reference>
<dbReference type="GO" id="GO:0005829">
    <property type="term" value="C:cytosol"/>
    <property type="evidence" value="ECO:0007669"/>
    <property type="project" value="TreeGrafter"/>
</dbReference>
<name>A0A381SXQ6_9ZZZZ</name>
<dbReference type="InterPro" id="IPR000740">
    <property type="entry name" value="GrpE"/>
</dbReference>
<dbReference type="Gene3D" id="2.30.22.10">
    <property type="entry name" value="Head domain of nucleotide exchange factor GrpE"/>
    <property type="match status" value="1"/>
</dbReference>
<dbReference type="InterPro" id="IPR013805">
    <property type="entry name" value="GrpE_CC"/>
</dbReference>